<dbReference type="AlphaFoldDB" id="A0A0C1V3H8"/>
<proteinExistence type="predicted"/>
<organism evidence="1">
    <name type="scientific">Lyngbya confervoides BDU141951</name>
    <dbReference type="NCBI Taxonomy" id="1574623"/>
    <lineage>
        <taxon>Bacteria</taxon>
        <taxon>Bacillati</taxon>
        <taxon>Cyanobacteriota</taxon>
        <taxon>Cyanophyceae</taxon>
        <taxon>Oscillatoriophycideae</taxon>
        <taxon>Oscillatoriales</taxon>
        <taxon>Microcoleaceae</taxon>
        <taxon>Lyngbya</taxon>
    </lineage>
</organism>
<accession>A0A0C1V3H8</accession>
<dbReference type="EMBL" id="JTHE02000003">
    <property type="protein sequence ID" value="NEV66368.1"/>
    <property type="molecule type" value="Genomic_DNA"/>
</dbReference>
<sequence length="245" mass="28814">MSNSLVWLWRELQEWLAQLRAGLREFFEAVDSSAQPSPVLDFASRDHFPDITTSRVTFIGADIPPFEALEALLDAAWLYLTAQERFIANENQAVIALNARIAAHQRWIQRYESACDVQPVASPDERNLDRNRYYRYQQELAIYQQVNMLRQQQVDSLNRNRIRILIQLDNLRSELLQLHSYCLSVDPQLSSWEQLSRYTRDYRQGRINDVNQHLKAVRAEDKRVIDTFNQRLTQLLKTWHPISSA</sequence>
<reference evidence="1" key="1">
    <citation type="submission" date="2014-11" db="EMBL/GenBank/DDBJ databases">
        <authorList>
            <person name="Malar M.C."/>
            <person name="Sen D."/>
            <person name="Tripathy S."/>
        </authorList>
    </citation>
    <scope>NUCLEOTIDE SEQUENCE</scope>
    <source>
        <strain evidence="1">BDU141951</strain>
    </source>
</reference>
<evidence type="ECO:0000313" key="1">
    <source>
        <dbReference type="EMBL" id="NEV66368.1"/>
    </source>
</evidence>
<gene>
    <name evidence="1" type="ORF">QQ91_004485</name>
</gene>
<reference evidence="1" key="3">
    <citation type="submission" date="2020-02" db="EMBL/GenBank/DDBJ databases">
        <authorList>
            <person name="Sarangi A.N."/>
            <person name="Ghosh S."/>
            <person name="Mukherjee M."/>
            <person name="Tripathy S."/>
        </authorList>
    </citation>
    <scope>NUCLEOTIDE SEQUENCE</scope>
    <source>
        <strain evidence="1">BDU141951</strain>
    </source>
</reference>
<protein>
    <submittedName>
        <fullName evidence="1">Uncharacterized protein</fullName>
    </submittedName>
</protein>
<name>A0A0C1V3H8_9CYAN</name>
<comment type="caution">
    <text evidence="1">The sequence shown here is derived from an EMBL/GenBank/DDBJ whole genome shotgun (WGS) entry which is preliminary data.</text>
</comment>
<reference evidence="1" key="2">
    <citation type="journal article" date="2015" name="Genome Announc.">
        <title>Draft Genome Sequence of Filamentous Marine Cyanobacterium Lyngbya confervoides Strain BDU141951.</title>
        <authorList>
            <person name="Chandrababunaidu M.M."/>
            <person name="Sen D."/>
            <person name="Tripathy S."/>
        </authorList>
    </citation>
    <scope>NUCLEOTIDE SEQUENCE</scope>
    <source>
        <strain evidence="1">BDU141951</strain>
    </source>
</reference>